<dbReference type="SUPFAM" id="SSF50249">
    <property type="entry name" value="Nucleic acid-binding proteins"/>
    <property type="match status" value="1"/>
</dbReference>
<dbReference type="EMBL" id="JAACJO010000011">
    <property type="protein sequence ID" value="KAF5352800.1"/>
    <property type="molecule type" value="Genomic_DNA"/>
</dbReference>
<accession>A0A8H5D3F5</accession>
<organism evidence="3 4">
    <name type="scientific">Leucocoprinus leucothites</name>
    <dbReference type="NCBI Taxonomy" id="201217"/>
    <lineage>
        <taxon>Eukaryota</taxon>
        <taxon>Fungi</taxon>
        <taxon>Dikarya</taxon>
        <taxon>Basidiomycota</taxon>
        <taxon>Agaricomycotina</taxon>
        <taxon>Agaricomycetes</taxon>
        <taxon>Agaricomycetidae</taxon>
        <taxon>Agaricales</taxon>
        <taxon>Agaricineae</taxon>
        <taxon>Agaricaceae</taxon>
        <taxon>Leucocoprinus</taxon>
    </lineage>
</organism>
<comment type="caution">
    <text evidence="3">The sequence shown here is derived from an EMBL/GenBank/DDBJ whole genome shotgun (WGS) entry which is preliminary data.</text>
</comment>
<sequence length="331" mass="36342">MPTFRVFLGAPSLSDINNNTHEYQWQTISSQSHSDAVREKFATPPDFPAIEALDDASRRISLIYQNVIFNEDGEAEELDEATEEVIDGKPGSAGPDQTTMITWPPTAEENAQERSRSRRSLAELSFLNVTTRSFIESPFETQETQESLSLNYSDASSIARFPTFHFNLHALASISQLAKQKIVGAIKISALLAVLEVDGPDTVRIKSGKDAGKEVTVLRMILGDEGGTICKLTAWRDVAERWAGQQNTVAVKRGDVVLTENVTITFNSKSSPTITASPFLKSSLTICYRTMPYAKSDSRLRPDLRLGQGDAAVRKVAAVVAWFQRLAGLGT</sequence>
<dbReference type="OrthoDB" id="2570580at2759"/>
<dbReference type="Proteomes" id="UP000559027">
    <property type="component" value="Unassembled WGS sequence"/>
</dbReference>
<proteinExistence type="predicted"/>
<dbReference type="AlphaFoldDB" id="A0A8H5D3F5"/>
<evidence type="ECO:0000259" key="2">
    <source>
        <dbReference type="Pfam" id="PF21669"/>
    </source>
</evidence>
<evidence type="ECO:0000313" key="4">
    <source>
        <dbReference type="Proteomes" id="UP000559027"/>
    </source>
</evidence>
<evidence type="ECO:0000256" key="1">
    <source>
        <dbReference type="SAM" id="MobiDB-lite"/>
    </source>
</evidence>
<protein>
    <recommendedName>
        <fullName evidence="2">Shieldin complex subunit 2 first OB fold domain-containing protein</fullName>
    </recommendedName>
</protein>
<gene>
    <name evidence="3" type="ORF">D9756_006220</name>
</gene>
<dbReference type="Gene3D" id="2.40.50.140">
    <property type="entry name" value="Nucleic acid-binding proteins"/>
    <property type="match status" value="1"/>
</dbReference>
<name>A0A8H5D3F5_9AGAR</name>
<evidence type="ECO:0000313" key="3">
    <source>
        <dbReference type="EMBL" id="KAF5352800.1"/>
    </source>
</evidence>
<feature type="region of interest" description="Disordered" evidence="1">
    <location>
        <begin position="87"/>
        <end position="115"/>
    </location>
</feature>
<reference evidence="3 4" key="1">
    <citation type="journal article" date="2020" name="ISME J.">
        <title>Uncovering the hidden diversity of litter-decomposition mechanisms in mushroom-forming fungi.</title>
        <authorList>
            <person name="Floudas D."/>
            <person name="Bentzer J."/>
            <person name="Ahren D."/>
            <person name="Johansson T."/>
            <person name="Persson P."/>
            <person name="Tunlid A."/>
        </authorList>
    </citation>
    <scope>NUCLEOTIDE SEQUENCE [LARGE SCALE GENOMIC DNA]</scope>
    <source>
        <strain evidence="3 4">CBS 146.42</strain>
    </source>
</reference>
<dbReference type="Pfam" id="PF21669">
    <property type="entry name" value="SHLD2_OB1"/>
    <property type="match status" value="1"/>
</dbReference>
<keyword evidence="4" id="KW-1185">Reference proteome</keyword>
<feature type="domain" description="Shieldin complex subunit 2 first OB fold" evidence="2">
    <location>
        <begin position="187"/>
        <end position="280"/>
    </location>
</feature>
<dbReference type="InterPro" id="IPR012340">
    <property type="entry name" value="NA-bd_OB-fold"/>
</dbReference>
<dbReference type="InterPro" id="IPR049507">
    <property type="entry name" value="SHLD2_OB1"/>
</dbReference>